<dbReference type="Pfam" id="PF04547">
    <property type="entry name" value="Anoctamin"/>
    <property type="match status" value="1"/>
</dbReference>
<protein>
    <recommendedName>
        <fullName evidence="6">Anoctamin transmembrane domain-containing protein</fullName>
    </recommendedName>
</protein>
<evidence type="ECO:0000313" key="7">
    <source>
        <dbReference type="EMBL" id="CAD8156047.1"/>
    </source>
</evidence>
<feature type="transmembrane region" description="Helical" evidence="5">
    <location>
        <begin position="341"/>
        <end position="365"/>
    </location>
</feature>
<keyword evidence="3 5" id="KW-1133">Transmembrane helix</keyword>
<evidence type="ECO:0000256" key="3">
    <source>
        <dbReference type="ARBA" id="ARBA00022989"/>
    </source>
</evidence>
<gene>
    <name evidence="7" type="ORF">POCTA_138.1.T0310264</name>
</gene>
<feature type="transmembrane region" description="Helical" evidence="5">
    <location>
        <begin position="402"/>
        <end position="421"/>
    </location>
</feature>
<dbReference type="EMBL" id="CAJJDP010000031">
    <property type="protein sequence ID" value="CAD8156047.1"/>
    <property type="molecule type" value="Genomic_DNA"/>
</dbReference>
<dbReference type="PANTHER" id="PTHR12308">
    <property type="entry name" value="ANOCTAMIN"/>
    <property type="match status" value="1"/>
</dbReference>
<keyword evidence="4 5" id="KW-0472">Membrane</keyword>
<dbReference type="InterPro" id="IPR049452">
    <property type="entry name" value="Anoctamin_TM"/>
</dbReference>
<evidence type="ECO:0000259" key="6">
    <source>
        <dbReference type="Pfam" id="PF04547"/>
    </source>
</evidence>
<name>A0A8S1TX26_PAROT</name>
<evidence type="ECO:0000313" key="8">
    <source>
        <dbReference type="Proteomes" id="UP000683925"/>
    </source>
</evidence>
<comment type="subcellular location">
    <subcellularLocation>
        <location evidence="1">Membrane</location>
        <topology evidence="1">Multi-pass membrane protein</topology>
    </subcellularLocation>
</comment>
<dbReference type="InterPro" id="IPR007632">
    <property type="entry name" value="Anoctamin"/>
</dbReference>
<evidence type="ECO:0000256" key="5">
    <source>
        <dbReference type="SAM" id="Phobius"/>
    </source>
</evidence>
<sequence length="682" mass="81390">MKQVLHQLARQHTITNNKSFSLPTKQSLEQSYQDVKFQFVMQFSKNTTQEQLEQIVNILFNHGFQSYKTRNLQNDKILLFICIWDPKIILEQAEQMQLYKLVIDRSHTQMHEVYRKIAEKINVKKVLDERLIITLNQIDKRIVEFENYQKFKYDLKSDFCLHNDDAEVIKIFSPSETLLIIYNYLHTIKIGDLDMIHFLKTEEYLLQVTPIHDEIVSLNTVSDIERYFGGNLAVYFEFMNFYQSMLKYLAVAAIITLVIDHQSSLFKITNVASFYAVLTMVWSTFFIIAWRRKENELSIEWGVFGQQHIKRLDLNPEYKGTPKMNYITGLVKNSYPTSSRIFYYMISLFEAIPILIIAGLIKIVVFNINGLIRNEDSIFYIRVAAKLNQEGGLLYYKYTTNILDIFTILLIFYINTLYTKVCINSTKRENHRTNLRFYNSLILKRFIFELINRFFHLFYIAFVEFDIPTLRSLLIKLFVMDQIRRVLLESLLPMLMKQQYEKQKEQYRLNLQKKEDINEKIVDRIAELELWEYDDFDDYIEVIFQYGYIVLFAAIFPLAAALTYIFNFIEIWSDKFKLANKLYQRNLPKKAHSIGEWRTVLMTLSVLSIYTNTAFIAFAYFNVFDTCQKTGCDWENILILLFIIEHFSLGLKYIVQQTINSKPKWVRIVMRRMKRKRRNFHN</sequence>
<evidence type="ECO:0000256" key="2">
    <source>
        <dbReference type="ARBA" id="ARBA00022692"/>
    </source>
</evidence>
<accession>A0A8S1TX26</accession>
<reference evidence="7" key="1">
    <citation type="submission" date="2021-01" db="EMBL/GenBank/DDBJ databases">
        <authorList>
            <consortium name="Genoscope - CEA"/>
            <person name="William W."/>
        </authorList>
    </citation>
    <scope>NUCLEOTIDE SEQUENCE</scope>
</reference>
<feature type="transmembrane region" description="Helical" evidence="5">
    <location>
        <begin position="599"/>
        <end position="621"/>
    </location>
</feature>
<dbReference type="OrthoDB" id="292929at2759"/>
<comment type="caution">
    <text evidence="7">The sequence shown here is derived from an EMBL/GenBank/DDBJ whole genome shotgun (WGS) entry which is preliminary data.</text>
</comment>
<dbReference type="Proteomes" id="UP000683925">
    <property type="component" value="Unassembled WGS sequence"/>
</dbReference>
<feature type="transmembrane region" description="Helical" evidence="5">
    <location>
        <begin position="272"/>
        <end position="290"/>
    </location>
</feature>
<dbReference type="GO" id="GO:0016020">
    <property type="term" value="C:membrane"/>
    <property type="evidence" value="ECO:0007669"/>
    <property type="project" value="UniProtKB-SubCell"/>
</dbReference>
<evidence type="ECO:0000256" key="1">
    <source>
        <dbReference type="ARBA" id="ARBA00004141"/>
    </source>
</evidence>
<feature type="transmembrane region" description="Helical" evidence="5">
    <location>
        <begin position="546"/>
        <end position="569"/>
    </location>
</feature>
<feature type="transmembrane region" description="Helical" evidence="5">
    <location>
        <begin position="442"/>
        <end position="462"/>
    </location>
</feature>
<keyword evidence="8" id="KW-1185">Reference proteome</keyword>
<dbReference type="OMA" id="INSKPKW"/>
<evidence type="ECO:0000256" key="4">
    <source>
        <dbReference type="ARBA" id="ARBA00023136"/>
    </source>
</evidence>
<dbReference type="AlphaFoldDB" id="A0A8S1TX26"/>
<proteinExistence type="predicted"/>
<organism evidence="7 8">
    <name type="scientific">Paramecium octaurelia</name>
    <dbReference type="NCBI Taxonomy" id="43137"/>
    <lineage>
        <taxon>Eukaryota</taxon>
        <taxon>Sar</taxon>
        <taxon>Alveolata</taxon>
        <taxon>Ciliophora</taxon>
        <taxon>Intramacronucleata</taxon>
        <taxon>Oligohymenophorea</taxon>
        <taxon>Peniculida</taxon>
        <taxon>Parameciidae</taxon>
        <taxon>Paramecium</taxon>
    </lineage>
</organism>
<keyword evidence="2 5" id="KW-0812">Transmembrane</keyword>
<dbReference type="PANTHER" id="PTHR12308:SF73">
    <property type="entry name" value="ANOCTAMIN"/>
    <property type="match status" value="1"/>
</dbReference>
<feature type="transmembrane region" description="Helical" evidence="5">
    <location>
        <begin position="637"/>
        <end position="655"/>
    </location>
</feature>
<dbReference type="GO" id="GO:0005254">
    <property type="term" value="F:chloride channel activity"/>
    <property type="evidence" value="ECO:0007669"/>
    <property type="project" value="TreeGrafter"/>
</dbReference>
<feature type="domain" description="Anoctamin transmembrane" evidence="6">
    <location>
        <begin position="224"/>
        <end position="672"/>
    </location>
</feature>